<keyword evidence="1" id="KW-0472">Membrane</keyword>
<keyword evidence="1" id="KW-0812">Transmembrane</keyword>
<dbReference type="STRING" id="1285928.SAMN04487894_11033"/>
<dbReference type="EMBL" id="FMZO01000010">
    <property type="protein sequence ID" value="SDD53313.1"/>
    <property type="molecule type" value="Genomic_DNA"/>
</dbReference>
<dbReference type="PANTHER" id="PTHR43081">
    <property type="entry name" value="ADENYLATE CYCLASE, TERMINAL-DIFFERENTIATION SPECIFIC-RELATED"/>
    <property type="match status" value="1"/>
</dbReference>
<dbReference type="OrthoDB" id="9768499at2"/>
<protein>
    <submittedName>
        <fullName evidence="3">Adenylate cyclase</fullName>
    </submittedName>
</protein>
<sequence>MLSKRILYFRLKMLLILCVIWILFGFLFLFNILEIEKQLLSDRSPAIFCFTFAVMGLVIASALTFYLKAAFRQYPLWLAFLLKLALAFGLFVVVAFSMLAAYFVFSYHGSLSQFTNRFFGDVFFTKGFLILMADLGLLTLLSLVLLEVTDKYGPGGFWSMMRGEYHRPRKERRIFIFLDINNATTIAEKIGHEQYFLLLRDFFSDITNPVLANGGEIYQYVGDEVVLSWKESPENKIYALRFIRQTFYILKRRERYYTRQYTVAPTFKAGIHSGEVTSGLVGIVKKDLVYSGDTLNTAARLRGKCHELQQSFILSGGFMNDFHQPFSYKITGIGEMELKGRTEKEQLFSLEFE</sequence>
<name>A0A1G6VIV0_NIADE</name>
<feature type="transmembrane region" description="Helical" evidence="1">
    <location>
        <begin position="12"/>
        <end position="33"/>
    </location>
</feature>
<accession>A0A1G6VIV0</accession>
<feature type="transmembrane region" description="Helical" evidence="1">
    <location>
        <begin position="123"/>
        <end position="146"/>
    </location>
</feature>
<evidence type="ECO:0000313" key="4">
    <source>
        <dbReference type="Proteomes" id="UP000198757"/>
    </source>
</evidence>
<dbReference type="CDD" id="cd07302">
    <property type="entry name" value="CHD"/>
    <property type="match status" value="1"/>
</dbReference>
<proteinExistence type="predicted"/>
<dbReference type="PROSITE" id="PS50125">
    <property type="entry name" value="GUANYLATE_CYCLASE_2"/>
    <property type="match status" value="1"/>
</dbReference>
<keyword evidence="1" id="KW-1133">Transmembrane helix</keyword>
<dbReference type="SUPFAM" id="SSF55073">
    <property type="entry name" value="Nucleotide cyclase"/>
    <property type="match status" value="1"/>
</dbReference>
<feature type="transmembrane region" description="Helical" evidence="1">
    <location>
        <begin position="45"/>
        <end position="67"/>
    </location>
</feature>
<dbReference type="AlphaFoldDB" id="A0A1G6VIV0"/>
<evidence type="ECO:0000259" key="2">
    <source>
        <dbReference type="PROSITE" id="PS50125"/>
    </source>
</evidence>
<dbReference type="GO" id="GO:0009190">
    <property type="term" value="P:cyclic nucleotide biosynthetic process"/>
    <property type="evidence" value="ECO:0007669"/>
    <property type="project" value="InterPro"/>
</dbReference>
<dbReference type="InterPro" id="IPR001054">
    <property type="entry name" value="A/G_cyclase"/>
</dbReference>
<dbReference type="PANTHER" id="PTHR43081:SF1">
    <property type="entry name" value="ADENYLATE CYCLASE, TERMINAL-DIFFERENTIATION SPECIFIC"/>
    <property type="match status" value="1"/>
</dbReference>
<dbReference type="RefSeq" id="WP_090391401.1">
    <property type="nucleotide sequence ID" value="NZ_FMZO01000010.1"/>
</dbReference>
<keyword evidence="4" id="KW-1185">Reference proteome</keyword>
<reference evidence="4" key="1">
    <citation type="submission" date="2016-10" db="EMBL/GenBank/DDBJ databases">
        <authorList>
            <person name="Varghese N."/>
            <person name="Submissions S."/>
        </authorList>
    </citation>
    <scope>NUCLEOTIDE SEQUENCE [LARGE SCALE GENOMIC DNA]</scope>
    <source>
        <strain evidence="4">DSM 25811 / CCM 8410 / LMG 26954 / E90</strain>
    </source>
</reference>
<dbReference type="GO" id="GO:0004016">
    <property type="term" value="F:adenylate cyclase activity"/>
    <property type="evidence" value="ECO:0007669"/>
    <property type="project" value="UniProtKB-ARBA"/>
</dbReference>
<gene>
    <name evidence="3" type="ORF">SAMN04487894_11033</name>
</gene>
<dbReference type="InterPro" id="IPR050697">
    <property type="entry name" value="Adenylyl/Guanylyl_Cyclase_3/4"/>
</dbReference>
<feature type="domain" description="Guanylate cyclase" evidence="2">
    <location>
        <begin position="174"/>
        <end position="302"/>
    </location>
</feature>
<evidence type="ECO:0000256" key="1">
    <source>
        <dbReference type="SAM" id="Phobius"/>
    </source>
</evidence>
<dbReference type="Proteomes" id="UP000198757">
    <property type="component" value="Unassembled WGS sequence"/>
</dbReference>
<dbReference type="Gene3D" id="3.30.70.1230">
    <property type="entry name" value="Nucleotide cyclase"/>
    <property type="match status" value="1"/>
</dbReference>
<organism evidence="3 4">
    <name type="scientific">Niabella drilacis (strain DSM 25811 / CCM 8410 / CCUG 62505 / LMG 26954 / E90)</name>
    <dbReference type="NCBI Taxonomy" id="1285928"/>
    <lineage>
        <taxon>Bacteria</taxon>
        <taxon>Pseudomonadati</taxon>
        <taxon>Bacteroidota</taxon>
        <taxon>Chitinophagia</taxon>
        <taxon>Chitinophagales</taxon>
        <taxon>Chitinophagaceae</taxon>
        <taxon>Niabella</taxon>
    </lineage>
</organism>
<evidence type="ECO:0000313" key="3">
    <source>
        <dbReference type="EMBL" id="SDD53313.1"/>
    </source>
</evidence>
<dbReference type="InterPro" id="IPR029787">
    <property type="entry name" value="Nucleotide_cyclase"/>
</dbReference>
<dbReference type="Pfam" id="PF00211">
    <property type="entry name" value="Guanylate_cyc"/>
    <property type="match status" value="1"/>
</dbReference>
<dbReference type="GO" id="GO:0035556">
    <property type="term" value="P:intracellular signal transduction"/>
    <property type="evidence" value="ECO:0007669"/>
    <property type="project" value="InterPro"/>
</dbReference>
<feature type="transmembrane region" description="Helical" evidence="1">
    <location>
        <begin position="74"/>
        <end position="103"/>
    </location>
</feature>